<dbReference type="AlphaFoldDB" id="A0A6P2DKF8"/>
<reference evidence="2 3" key="1">
    <citation type="submission" date="2019-05" db="EMBL/GenBank/DDBJ databases">
        <authorList>
            <consortium name="Science for Life Laboratories"/>
        </authorList>
    </citation>
    <scope>NUCLEOTIDE SEQUENCE [LARGE SCALE GENOMIC DNA]</scope>
    <source>
        <strain evidence="2">Soil9</strain>
    </source>
</reference>
<keyword evidence="3" id="KW-1185">Reference proteome</keyword>
<name>A0A6P2DKF8_9BACT</name>
<gene>
    <name evidence="2" type="ORF">SOIL9_75700</name>
</gene>
<keyword evidence="1" id="KW-0732">Signal</keyword>
<evidence type="ECO:0000313" key="3">
    <source>
        <dbReference type="Proteomes" id="UP000464178"/>
    </source>
</evidence>
<sequence length="653" mass="70255">MPRSLALALVALAFASPTFAADGSPATAPERLLPPTTQFYARWDGITAHNEAYKKSVWGSVMAGPTGDSVRALVAKGPKLIGSSVLADPLLDGQSPAELKSNLVDLKSAEKFVDLIADRGVIVAGEVREAAPTIRGVGGALTGLLSGKLPSADAILPDAQLIVIVPDSGDKAEVLFGSLRLLMHKAETKIESLNVKGRKGFRLDVPQGEGPVNLNVAWWVEGKHFVFYTGTRKPEAIITEMEANAKKGGITGHPLFQRALKTGEFETITRGFVDTEKVVGLAKSLAGPFVPGLKERLDGIGIGGLKAIVFTSGFDGKESRAVYEFDVPGERKGFAKALKNQPFGLNDLPPMPPDVSRFSALRLDPAATYDAGLSLIDFLTMNEDFGVEDGGKKQTPADVIKARKDFMAREVDKFLGISMKDDLLPHLGDKFVVYQSPSEGLSVFGTVVCVSCKDPAKVRAATDRVQRALEAVANSPIKVRKKMVKGVEVREFYARGFGVITPTYAIVGEWLVIAGHPQAVQGVIFRTKGDIEKWKPEAETAKRLAKMPQDGCGLQYCNPKSTVQNLCCVGPLLVSTLGLRNQFSENNETDFDPIDVGLVPNGHELSRHLFPNLTVTRDDGKTIRVEVNESFSLPLEVIGLEPLVIFSGLGLVF</sequence>
<feature type="signal peptide" evidence="1">
    <location>
        <begin position="1"/>
        <end position="20"/>
    </location>
</feature>
<dbReference type="KEGG" id="gms:SOIL9_75700"/>
<feature type="chain" id="PRO_5026660696" evidence="1">
    <location>
        <begin position="21"/>
        <end position="653"/>
    </location>
</feature>
<dbReference type="EMBL" id="LR593886">
    <property type="protein sequence ID" value="VTS02276.1"/>
    <property type="molecule type" value="Genomic_DNA"/>
</dbReference>
<proteinExistence type="predicted"/>
<protein>
    <submittedName>
        <fullName evidence="2">Uncharacterized protein</fullName>
    </submittedName>
</protein>
<dbReference type="Proteomes" id="UP000464178">
    <property type="component" value="Chromosome"/>
</dbReference>
<evidence type="ECO:0000256" key="1">
    <source>
        <dbReference type="SAM" id="SignalP"/>
    </source>
</evidence>
<accession>A0A6P2DKF8</accession>
<organism evidence="2 3">
    <name type="scientific">Gemmata massiliana</name>
    <dbReference type="NCBI Taxonomy" id="1210884"/>
    <lineage>
        <taxon>Bacteria</taxon>
        <taxon>Pseudomonadati</taxon>
        <taxon>Planctomycetota</taxon>
        <taxon>Planctomycetia</taxon>
        <taxon>Gemmatales</taxon>
        <taxon>Gemmataceae</taxon>
        <taxon>Gemmata</taxon>
    </lineage>
</organism>
<evidence type="ECO:0000313" key="2">
    <source>
        <dbReference type="EMBL" id="VTS02276.1"/>
    </source>
</evidence>
<dbReference type="RefSeq" id="WP_162672697.1">
    <property type="nucleotide sequence ID" value="NZ_LR593886.1"/>
</dbReference>